<keyword evidence="13" id="KW-1185">Reference proteome</keyword>
<keyword evidence="9 10" id="KW-0472">Membrane</keyword>
<dbReference type="PANTHER" id="PTHR12714">
    <property type="entry name" value="PROTEIN-S ISOPRENYLCYSTEINE O-METHYLTRANSFERASE"/>
    <property type="match status" value="1"/>
</dbReference>
<comment type="caution">
    <text evidence="10">Lacks conserved residue(s) required for the propagation of feature annotation.</text>
</comment>
<evidence type="ECO:0000256" key="1">
    <source>
        <dbReference type="ARBA" id="ARBA00004141"/>
    </source>
</evidence>
<evidence type="ECO:0000256" key="2">
    <source>
        <dbReference type="ARBA" id="ARBA00009140"/>
    </source>
</evidence>
<comment type="caution">
    <text evidence="12">The sequence shown here is derived from an EMBL/GenBank/DDBJ whole genome shotgun (WGS) entry which is preliminary data.</text>
</comment>
<dbReference type="OrthoDB" id="422086at2759"/>
<dbReference type="GO" id="GO:0032259">
    <property type="term" value="P:methylation"/>
    <property type="evidence" value="ECO:0007669"/>
    <property type="project" value="UniProtKB-KW"/>
</dbReference>
<evidence type="ECO:0000256" key="6">
    <source>
        <dbReference type="ARBA" id="ARBA00022691"/>
    </source>
</evidence>
<dbReference type="Gene3D" id="1.20.120.1630">
    <property type="match status" value="1"/>
</dbReference>
<dbReference type="EC" id="2.1.1.100" evidence="3 10"/>
<comment type="subcellular location">
    <subcellularLocation>
        <location evidence="10">Endoplasmic reticulum membrane</location>
        <topology evidence="10">Multi-pass membrane protein</topology>
    </subcellularLocation>
    <subcellularLocation>
        <location evidence="1">Membrane</location>
        <topology evidence="1">Multi-pass membrane protein</topology>
    </subcellularLocation>
</comment>
<keyword evidence="10" id="KW-0256">Endoplasmic reticulum</keyword>
<evidence type="ECO:0000313" key="12">
    <source>
        <dbReference type="EMBL" id="POY71290.1"/>
    </source>
</evidence>
<feature type="transmembrane region" description="Helical" evidence="10">
    <location>
        <begin position="65"/>
        <end position="88"/>
    </location>
</feature>
<dbReference type="EMBL" id="PJQD01000085">
    <property type="protein sequence ID" value="POY71290.1"/>
    <property type="molecule type" value="Genomic_DNA"/>
</dbReference>
<keyword evidence="8 10" id="KW-1133">Transmembrane helix</keyword>
<keyword evidence="4 10" id="KW-0489">Methyltransferase</keyword>
<dbReference type="GO" id="GO:0005789">
    <property type="term" value="C:endoplasmic reticulum membrane"/>
    <property type="evidence" value="ECO:0007669"/>
    <property type="project" value="UniProtKB-SubCell"/>
</dbReference>
<feature type="compositionally biased region" description="Low complexity" evidence="11">
    <location>
        <begin position="19"/>
        <end position="41"/>
    </location>
</feature>
<feature type="transmembrane region" description="Helical" evidence="10">
    <location>
        <begin position="190"/>
        <end position="210"/>
    </location>
</feature>
<evidence type="ECO:0000256" key="7">
    <source>
        <dbReference type="ARBA" id="ARBA00022692"/>
    </source>
</evidence>
<feature type="compositionally biased region" description="Pro residues" evidence="11">
    <location>
        <begin position="9"/>
        <end position="18"/>
    </location>
</feature>
<evidence type="ECO:0000256" key="9">
    <source>
        <dbReference type="ARBA" id="ARBA00023136"/>
    </source>
</evidence>
<protein>
    <recommendedName>
        <fullName evidence="3 10">Protein-S-isoprenylcysteine O-methyltransferase</fullName>
        <ecNumber evidence="3 10">2.1.1.100</ecNumber>
    </recommendedName>
</protein>
<evidence type="ECO:0000256" key="4">
    <source>
        <dbReference type="ARBA" id="ARBA00022603"/>
    </source>
</evidence>
<dbReference type="InterPro" id="IPR025770">
    <property type="entry name" value="PPMT_MeTrfase"/>
</dbReference>
<dbReference type="STRING" id="741276.A0A2S5B3E6"/>
<sequence>MSGAAISPPESPFPPRPAPTAAASEPTTSSPASTAPDATPEGVFAAKPIPVEFPLTSFSSTPHNVAAFAFLLGACWAVGLVLAAANVYDWFLWTPEAVEHAAAELPQQGLWYAVTHSPQLGMYLASWAMFHTLEFVVTSMYNPGKLTVSSYLLDNGRAYPLAHLAGMLEHIIEDAFLPAEYRRWKHVGGVFVLGLGVTAMGHFLRSFAMISASSNFSHVLAYSKRPGHQLVTSGIYSWSRHPSYAGFFWWAVGTQIILGNPICVIVFVGSLRHFFSTRLRTEERYLVKFFGQEYEDYRRRVPTRIPFVP</sequence>
<organism evidence="12 13">
    <name type="scientific">Rhodotorula taiwanensis</name>
    <dbReference type="NCBI Taxonomy" id="741276"/>
    <lineage>
        <taxon>Eukaryota</taxon>
        <taxon>Fungi</taxon>
        <taxon>Dikarya</taxon>
        <taxon>Basidiomycota</taxon>
        <taxon>Pucciniomycotina</taxon>
        <taxon>Microbotryomycetes</taxon>
        <taxon>Sporidiobolales</taxon>
        <taxon>Sporidiobolaceae</taxon>
        <taxon>Rhodotorula</taxon>
    </lineage>
</organism>
<dbReference type="GO" id="GO:0004671">
    <property type="term" value="F:protein C-terminal S-isoprenylcysteine carboxyl O-methyltransferase activity"/>
    <property type="evidence" value="ECO:0007669"/>
    <property type="project" value="UniProtKB-EC"/>
</dbReference>
<comment type="similarity">
    <text evidence="2 10">Belongs to the class VI-like SAM-binding methyltransferase superfamily. Isoprenylcysteine carboxyl methyltransferase family.</text>
</comment>
<reference evidence="12 13" key="1">
    <citation type="journal article" date="2018" name="Front. Microbiol.">
        <title>Prospects for Fungal Bioremediation of Acidic Radioactive Waste Sites: Characterization and Genome Sequence of Rhodotorula taiwanensis MD1149.</title>
        <authorList>
            <person name="Tkavc R."/>
            <person name="Matrosova V.Y."/>
            <person name="Grichenko O.E."/>
            <person name="Gostincar C."/>
            <person name="Volpe R.P."/>
            <person name="Klimenkova P."/>
            <person name="Gaidamakova E.K."/>
            <person name="Zhou C.E."/>
            <person name="Stewart B.J."/>
            <person name="Lyman M.G."/>
            <person name="Malfatti S.A."/>
            <person name="Rubinfeld B."/>
            <person name="Courtot M."/>
            <person name="Singh J."/>
            <person name="Dalgard C.L."/>
            <person name="Hamilton T."/>
            <person name="Frey K.G."/>
            <person name="Gunde-Cimerman N."/>
            <person name="Dugan L."/>
            <person name="Daly M.J."/>
        </authorList>
    </citation>
    <scope>NUCLEOTIDE SEQUENCE [LARGE SCALE GENOMIC DNA]</scope>
    <source>
        <strain evidence="12 13">MD1149</strain>
    </source>
</reference>
<feature type="transmembrane region" description="Helical" evidence="10">
    <location>
        <begin position="247"/>
        <end position="271"/>
    </location>
</feature>
<dbReference type="AlphaFoldDB" id="A0A2S5B3E6"/>
<evidence type="ECO:0000256" key="8">
    <source>
        <dbReference type="ARBA" id="ARBA00022989"/>
    </source>
</evidence>
<comment type="catalytic activity">
    <reaction evidence="10">
        <text>[protein]-C-terminal S-[(2E,6E)-farnesyl]-L-cysteine + S-adenosyl-L-methionine = [protein]-C-terminal S-[(2E,6E)-farnesyl]-L-cysteine methyl ester + S-adenosyl-L-homocysteine</text>
        <dbReference type="Rhea" id="RHEA:21672"/>
        <dbReference type="Rhea" id="RHEA-COMP:12125"/>
        <dbReference type="Rhea" id="RHEA-COMP:12126"/>
        <dbReference type="ChEBI" id="CHEBI:57856"/>
        <dbReference type="ChEBI" id="CHEBI:59789"/>
        <dbReference type="ChEBI" id="CHEBI:90510"/>
        <dbReference type="ChEBI" id="CHEBI:90511"/>
        <dbReference type="EC" id="2.1.1.100"/>
    </reaction>
</comment>
<evidence type="ECO:0000256" key="5">
    <source>
        <dbReference type="ARBA" id="ARBA00022679"/>
    </source>
</evidence>
<dbReference type="PANTHER" id="PTHR12714:SF9">
    <property type="entry name" value="PROTEIN-S-ISOPRENYLCYSTEINE O-METHYLTRANSFERASE"/>
    <property type="match status" value="1"/>
</dbReference>
<dbReference type="Pfam" id="PF04140">
    <property type="entry name" value="ICMT"/>
    <property type="match status" value="1"/>
</dbReference>
<dbReference type="PROSITE" id="PS51564">
    <property type="entry name" value="SAM_ICMT"/>
    <property type="match status" value="1"/>
</dbReference>
<evidence type="ECO:0000256" key="10">
    <source>
        <dbReference type="RuleBase" id="RU362022"/>
    </source>
</evidence>
<feature type="region of interest" description="Disordered" evidence="11">
    <location>
        <begin position="1"/>
        <end position="41"/>
    </location>
</feature>
<dbReference type="InterPro" id="IPR007269">
    <property type="entry name" value="ICMT_MeTrfase"/>
</dbReference>
<gene>
    <name evidence="12" type="ORF">BMF94_5602</name>
</gene>
<evidence type="ECO:0000256" key="3">
    <source>
        <dbReference type="ARBA" id="ARBA00012151"/>
    </source>
</evidence>
<keyword evidence="5" id="KW-0808">Transferase</keyword>
<accession>A0A2S5B3E6</accession>
<dbReference type="Proteomes" id="UP000237144">
    <property type="component" value="Unassembled WGS sequence"/>
</dbReference>
<keyword evidence="6 10" id="KW-0949">S-adenosyl-L-methionine</keyword>
<proteinExistence type="inferred from homology"/>
<evidence type="ECO:0000256" key="11">
    <source>
        <dbReference type="SAM" id="MobiDB-lite"/>
    </source>
</evidence>
<evidence type="ECO:0000313" key="13">
    <source>
        <dbReference type="Proteomes" id="UP000237144"/>
    </source>
</evidence>
<keyword evidence="7 10" id="KW-0812">Transmembrane</keyword>
<name>A0A2S5B3E6_9BASI</name>